<dbReference type="Pfam" id="PF13442">
    <property type="entry name" value="Cytochrome_CBB3"/>
    <property type="match status" value="1"/>
</dbReference>
<evidence type="ECO:0000256" key="15">
    <source>
        <dbReference type="ARBA" id="ARBA00047816"/>
    </source>
</evidence>
<evidence type="ECO:0000256" key="9">
    <source>
        <dbReference type="ARBA" id="ARBA00022982"/>
    </source>
</evidence>
<dbReference type="GO" id="GO:0020037">
    <property type="term" value="F:heme binding"/>
    <property type="evidence" value="ECO:0007669"/>
    <property type="project" value="InterPro"/>
</dbReference>
<dbReference type="PROSITE" id="PS50857">
    <property type="entry name" value="COX2_CUA"/>
    <property type="match status" value="1"/>
</dbReference>
<comment type="caution">
    <text evidence="24">The sequence shown here is derived from an EMBL/GenBank/DDBJ whole genome shotgun (WGS) entry which is preliminary data.</text>
</comment>
<dbReference type="InterPro" id="IPR002429">
    <property type="entry name" value="CcO_II-like_C"/>
</dbReference>
<dbReference type="InterPro" id="IPR011759">
    <property type="entry name" value="Cyt_c_oxidase_su2_TM_dom"/>
</dbReference>
<keyword evidence="3 17" id="KW-0813">Transport</keyword>
<evidence type="ECO:0000256" key="3">
    <source>
        <dbReference type="ARBA" id="ARBA00022448"/>
    </source>
</evidence>
<reference evidence="24 25" key="1">
    <citation type="submission" date="2013-04" db="EMBL/GenBank/DDBJ databases">
        <title>Oceanococcus atlanticus 22II-S10r2 Genome Sequencing.</title>
        <authorList>
            <person name="Lai Q."/>
            <person name="Li G."/>
            <person name="Shao Z."/>
        </authorList>
    </citation>
    <scope>NUCLEOTIDE SEQUENCE [LARGE SCALE GENOMIC DNA]</scope>
    <source>
        <strain evidence="24 25">22II-S10r2</strain>
    </source>
</reference>
<dbReference type="Pfam" id="PF00116">
    <property type="entry name" value="COX2"/>
    <property type="match status" value="1"/>
</dbReference>
<dbReference type="InterPro" id="IPR009056">
    <property type="entry name" value="Cyt_c-like_dom"/>
</dbReference>
<dbReference type="Proteomes" id="UP000192342">
    <property type="component" value="Unassembled WGS sequence"/>
</dbReference>
<dbReference type="InterPro" id="IPR036909">
    <property type="entry name" value="Cyt_c-like_dom_sf"/>
</dbReference>
<dbReference type="PROSITE" id="PS51007">
    <property type="entry name" value="CYTC"/>
    <property type="match status" value="1"/>
</dbReference>
<accession>A0A1Y1SAV4</accession>
<evidence type="ECO:0000256" key="18">
    <source>
        <dbReference type="RuleBase" id="RU004024"/>
    </source>
</evidence>
<dbReference type="GO" id="GO:0005507">
    <property type="term" value="F:copper ion binding"/>
    <property type="evidence" value="ECO:0007669"/>
    <property type="project" value="InterPro"/>
</dbReference>
<dbReference type="InterPro" id="IPR036257">
    <property type="entry name" value="Cyt_c_oxidase_su2_TM_sf"/>
</dbReference>
<keyword evidence="5 17" id="KW-0679">Respiratory chain</keyword>
<keyword evidence="11 16" id="KW-0408">Iron</keyword>
<evidence type="ECO:0000256" key="17">
    <source>
        <dbReference type="RuleBase" id="RU000456"/>
    </source>
</evidence>
<evidence type="ECO:0000256" key="20">
    <source>
        <dbReference type="SAM" id="SignalP"/>
    </source>
</evidence>
<dbReference type="PANTHER" id="PTHR22888">
    <property type="entry name" value="CYTOCHROME C OXIDASE, SUBUNIT II"/>
    <property type="match status" value="1"/>
</dbReference>
<dbReference type="EMBL" id="AQQV01000004">
    <property type="protein sequence ID" value="ORE85575.1"/>
    <property type="molecule type" value="Genomic_DNA"/>
</dbReference>
<dbReference type="InterPro" id="IPR008972">
    <property type="entry name" value="Cupredoxin"/>
</dbReference>
<feature type="domain" description="Cytochrome oxidase subunit II transmembrane region profile" evidence="22">
    <location>
        <begin position="16"/>
        <end position="111"/>
    </location>
</feature>
<evidence type="ECO:0000313" key="25">
    <source>
        <dbReference type="Proteomes" id="UP000192342"/>
    </source>
</evidence>
<feature type="transmembrane region" description="Helical" evidence="19">
    <location>
        <begin position="83"/>
        <end position="105"/>
    </location>
</feature>
<comment type="function">
    <text evidence="14 18">Subunits I and II form the functional core of the enzyme complex. Electrons originating in cytochrome c are transferred via heme a and Cu(A) to the binuclear center formed by heme a3 and Cu(B).</text>
</comment>
<evidence type="ECO:0000256" key="2">
    <source>
        <dbReference type="ARBA" id="ARBA00007866"/>
    </source>
</evidence>
<dbReference type="Gene3D" id="1.10.760.10">
    <property type="entry name" value="Cytochrome c-like domain"/>
    <property type="match status" value="1"/>
</dbReference>
<comment type="catalytic activity">
    <reaction evidence="15 18">
        <text>4 Fe(II)-[cytochrome c] + O2 + 8 H(+)(in) = 4 Fe(III)-[cytochrome c] + 2 H2O + 4 H(+)(out)</text>
        <dbReference type="Rhea" id="RHEA:11436"/>
        <dbReference type="Rhea" id="RHEA-COMP:10350"/>
        <dbReference type="Rhea" id="RHEA-COMP:14399"/>
        <dbReference type="ChEBI" id="CHEBI:15377"/>
        <dbReference type="ChEBI" id="CHEBI:15378"/>
        <dbReference type="ChEBI" id="CHEBI:15379"/>
        <dbReference type="ChEBI" id="CHEBI:29033"/>
        <dbReference type="ChEBI" id="CHEBI:29034"/>
        <dbReference type="EC" id="7.1.1.9"/>
    </reaction>
</comment>
<dbReference type="GO" id="GO:0004129">
    <property type="term" value="F:cytochrome-c oxidase activity"/>
    <property type="evidence" value="ECO:0007669"/>
    <property type="project" value="UniProtKB-EC"/>
</dbReference>
<keyword evidence="13 19" id="KW-0472">Membrane</keyword>
<dbReference type="SUPFAM" id="SSF46626">
    <property type="entry name" value="Cytochrome c"/>
    <property type="match status" value="1"/>
</dbReference>
<dbReference type="GO" id="GO:0005886">
    <property type="term" value="C:plasma membrane"/>
    <property type="evidence" value="ECO:0007669"/>
    <property type="project" value="UniProtKB-SubCell"/>
</dbReference>
<evidence type="ECO:0000256" key="14">
    <source>
        <dbReference type="ARBA" id="ARBA00024688"/>
    </source>
</evidence>
<dbReference type="Gene3D" id="2.60.40.420">
    <property type="entry name" value="Cupredoxins - blue copper proteins"/>
    <property type="match status" value="1"/>
</dbReference>
<dbReference type="PROSITE" id="PS50999">
    <property type="entry name" value="COX2_TM"/>
    <property type="match status" value="1"/>
</dbReference>
<feature type="transmembrane region" description="Helical" evidence="19">
    <location>
        <begin position="38"/>
        <end position="62"/>
    </location>
</feature>
<keyword evidence="7 16" id="KW-0479">Metal-binding</keyword>
<protein>
    <recommendedName>
        <fullName evidence="18">Cytochrome c oxidase subunit 2</fullName>
        <ecNumber evidence="18">7.1.1.9</ecNumber>
    </recommendedName>
</protein>
<evidence type="ECO:0000256" key="11">
    <source>
        <dbReference type="ARBA" id="ARBA00023004"/>
    </source>
</evidence>
<dbReference type="Pfam" id="PF02790">
    <property type="entry name" value="COX2_TM"/>
    <property type="match status" value="1"/>
</dbReference>
<feature type="domain" description="Cytochrome oxidase subunit II copper A binding" evidence="21">
    <location>
        <begin position="112"/>
        <end position="254"/>
    </location>
</feature>
<dbReference type="GO" id="GO:0016491">
    <property type="term" value="F:oxidoreductase activity"/>
    <property type="evidence" value="ECO:0007669"/>
    <property type="project" value="InterPro"/>
</dbReference>
<keyword evidence="6 17" id="KW-0812">Transmembrane</keyword>
<dbReference type="GO" id="GO:0042773">
    <property type="term" value="P:ATP synthesis coupled electron transport"/>
    <property type="evidence" value="ECO:0007669"/>
    <property type="project" value="TreeGrafter"/>
</dbReference>
<keyword evidence="10 19" id="KW-1133">Transmembrane helix</keyword>
<name>A0A1Y1SAV4_9GAMM</name>
<dbReference type="NCBIfam" id="TIGR02866">
    <property type="entry name" value="CoxB"/>
    <property type="match status" value="1"/>
</dbReference>
<comment type="similarity">
    <text evidence="2 17">Belongs to the cytochrome c oxidase subunit 2 family.</text>
</comment>
<dbReference type="PRINTS" id="PR01166">
    <property type="entry name" value="CYCOXIDASEII"/>
</dbReference>
<evidence type="ECO:0000256" key="13">
    <source>
        <dbReference type="ARBA" id="ARBA00023136"/>
    </source>
</evidence>
<evidence type="ECO:0000259" key="21">
    <source>
        <dbReference type="PROSITE" id="PS50857"/>
    </source>
</evidence>
<evidence type="ECO:0000256" key="7">
    <source>
        <dbReference type="ARBA" id="ARBA00022723"/>
    </source>
</evidence>
<dbReference type="InterPro" id="IPR045187">
    <property type="entry name" value="CcO_II"/>
</dbReference>
<dbReference type="AlphaFoldDB" id="A0A1Y1SAV4"/>
<gene>
    <name evidence="24" type="ORF">ATO7_15173</name>
</gene>
<dbReference type="Gene3D" id="1.10.287.90">
    <property type="match status" value="1"/>
</dbReference>
<evidence type="ECO:0000256" key="16">
    <source>
        <dbReference type="PROSITE-ProRule" id="PRU00433"/>
    </source>
</evidence>
<dbReference type="InterPro" id="IPR014222">
    <property type="entry name" value="Cyt_c_oxidase_su2"/>
</dbReference>
<sequence>MGRLIWGLSGMVLASLAHAAEYNMPVGVTEISREVHGLHMLIFYICCAIGAAVFGVMIYSIIAHRKSVHPKPADFHESIKVEIAWTVLPFVILIAMAIPAAGTLIKMEDTSDADITIKITGYQWKWHYEYMDEGVSFFSNMDAKSNVARQLNSGINPADVPNYLLEVDEPLVLPVGKKVRLLLTSNDVIHAWWVPELATKKDAVPGYINQLWTKIDEPGIYRGQCAELCGRDHGFMPVVVRAVQLEEYERWIAERGGKVGGADEQSAAAEPVEVASADAPAVSSEPAELTRDQLMSEGEKVYKNYCSACHQADGSGMAAANFPPLTGSQIANGPVDAHIDMVLQGKNAMAAFAYLKDREIAAVVTYERNALGNAAGDVVQPAQIAARR</sequence>
<keyword evidence="25" id="KW-1185">Reference proteome</keyword>
<comment type="subcellular location">
    <subcellularLocation>
        <location evidence="17">Cell membrane</location>
        <topology evidence="17">Multi-pass membrane protein</topology>
    </subcellularLocation>
    <subcellularLocation>
        <location evidence="1">Membrane</location>
        <topology evidence="1">Multi-pass membrane protein</topology>
    </subcellularLocation>
</comment>
<evidence type="ECO:0000256" key="1">
    <source>
        <dbReference type="ARBA" id="ARBA00004141"/>
    </source>
</evidence>
<dbReference type="PANTHER" id="PTHR22888:SF9">
    <property type="entry name" value="CYTOCHROME C OXIDASE SUBUNIT 2"/>
    <property type="match status" value="1"/>
</dbReference>
<keyword evidence="4 16" id="KW-0349">Heme</keyword>
<feature type="domain" description="Cytochrome c" evidence="23">
    <location>
        <begin position="293"/>
        <end position="371"/>
    </location>
</feature>
<feature type="chain" id="PRO_5013276845" description="Cytochrome c oxidase subunit 2" evidence="20">
    <location>
        <begin position="20"/>
        <end position="388"/>
    </location>
</feature>
<evidence type="ECO:0000256" key="10">
    <source>
        <dbReference type="ARBA" id="ARBA00022989"/>
    </source>
</evidence>
<evidence type="ECO:0000256" key="6">
    <source>
        <dbReference type="ARBA" id="ARBA00022692"/>
    </source>
</evidence>
<dbReference type="InterPro" id="IPR001505">
    <property type="entry name" value="Copper_CuA"/>
</dbReference>
<comment type="cofactor">
    <cofactor evidence="18">
        <name>Cu cation</name>
        <dbReference type="ChEBI" id="CHEBI:23378"/>
    </cofactor>
    <text evidence="18">Binds a copper A center.</text>
</comment>
<organism evidence="24 25">
    <name type="scientific">Oceanococcus atlanticus</name>
    <dbReference type="NCBI Taxonomy" id="1317117"/>
    <lineage>
        <taxon>Bacteria</taxon>
        <taxon>Pseudomonadati</taxon>
        <taxon>Pseudomonadota</taxon>
        <taxon>Gammaproteobacteria</taxon>
        <taxon>Chromatiales</taxon>
        <taxon>Oceanococcaceae</taxon>
        <taxon>Oceanococcus</taxon>
    </lineage>
</organism>
<evidence type="ECO:0000256" key="4">
    <source>
        <dbReference type="ARBA" id="ARBA00022617"/>
    </source>
</evidence>
<evidence type="ECO:0000256" key="5">
    <source>
        <dbReference type="ARBA" id="ARBA00022660"/>
    </source>
</evidence>
<evidence type="ECO:0000259" key="22">
    <source>
        <dbReference type="PROSITE" id="PS50999"/>
    </source>
</evidence>
<keyword evidence="9 17" id="KW-0249">Electron transport</keyword>
<evidence type="ECO:0000256" key="12">
    <source>
        <dbReference type="ARBA" id="ARBA00023008"/>
    </source>
</evidence>
<dbReference type="RefSeq" id="WP_206044955.1">
    <property type="nucleotide sequence ID" value="NZ_AQQV01000004.1"/>
</dbReference>
<keyword evidence="8" id="KW-1278">Translocase</keyword>
<evidence type="ECO:0000259" key="23">
    <source>
        <dbReference type="PROSITE" id="PS51007"/>
    </source>
</evidence>
<evidence type="ECO:0000256" key="19">
    <source>
        <dbReference type="SAM" id="Phobius"/>
    </source>
</evidence>
<proteinExistence type="inferred from homology"/>
<feature type="signal peptide" evidence="20">
    <location>
        <begin position="1"/>
        <end position="19"/>
    </location>
</feature>
<dbReference type="SUPFAM" id="SSF49503">
    <property type="entry name" value="Cupredoxins"/>
    <property type="match status" value="1"/>
</dbReference>
<evidence type="ECO:0000313" key="24">
    <source>
        <dbReference type="EMBL" id="ORE85575.1"/>
    </source>
</evidence>
<dbReference type="SUPFAM" id="SSF81464">
    <property type="entry name" value="Cytochrome c oxidase subunit II-like, transmembrane region"/>
    <property type="match status" value="1"/>
</dbReference>
<keyword evidence="20" id="KW-0732">Signal</keyword>
<evidence type="ECO:0000256" key="8">
    <source>
        <dbReference type="ARBA" id="ARBA00022967"/>
    </source>
</evidence>
<dbReference type="PROSITE" id="PS00078">
    <property type="entry name" value="COX2"/>
    <property type="match status" value="1"/>
</dbReference>
<dbReference type="STRING" id="1317117.ATO7_15173"/>
<keyword evidence="12 18" id="KW-0186">Copper</keyword>
<dbReference type="EC" id="7.1.1.9" evidence="18"/>